<evidence type="ECO:0000259" key="5">
    <source>
        <dbReference type="PROSITE" id="PS50106"/>
    </source>
</evidence>
<evidence type="ECO:0000256" key="2">
    <source>
        <dbReference type="ARBA" id="ARBA00022670"/>
    </source>
</evidence>
<dbReference type="PROSITE" id="PS50106">
    <property type="entry name" value="PDZ"/>
    <property type="match status" value="1"/>
</dbReference>
<dbReference type="CDD" id="cd00990">
    <property type="entry name" value="cpPDZ_AtDEGP1-like"/>
    <property type="match status" value="1"/>
</dbReference>
<dbReference type="InterPro" id="IPR001478">
    <property type="entry name" value="PDZ"/>
</dbReference>
<keyword evidence="7" id="KW-1185">Reference proteome</keyword>
<evidence type="ECO:0000256" key="4">
    <source>
        <dbReference type="SAM" id="Phobius"/>
    </source>
</evidence>
<organism evidence="6 7">
    <name type="scientific">Rhodopirellula halodulae</name>
    <dbReference type="NCBI Taxonomy" id="2894198"/>
    <lineage>
        <taxon>Bacteria</taxon>
        <taxon>Pseudomonadati</taxon>
        <taxon>Planctomycetota</taxon>
        <taxon>Planctomycetia</taxon>
        <taxon>Pirellulales</taxon>
        <taxon>Pirellulaceae</taxon>
        <taxon>Rhodopirellula</taxon>
    </lineage>
</organism>
<comment type="caution">
    <text evidence="6">The sequence shown here is derived from an EMBL/GenBank/DDBJ whole genome shotgun (WGS) entry which is preliminary data.</text>
</comment>
<dbReference type="SMART" id="SM00228">
    <property type="entry name" value="PDZ"/>
    <property type="match status" value="1"/>
</dbReference>
<proteinExistence type="inferred from homology"/>
<evidence type="ECO:0000256" key="3">
    <source>
        <dbReference type="ARBA" id="ARBA00022801"/>
    </source>
</evidence>
<dbReference type="InterPro" id="IPR009003">
    <property type="entry name" value="Peptidase_S1_PA"/>
</dbReference>
<keyword evidence="4" id="KW-0812">Transmembrane</keyword>
<dbReference type="PANTHER" id="PTHR43343:SF3">
    <property type="entry name" value="PROTEASE DO-LIKE 8, CHLOROPLASTIC"/>
    <property type="match status" value="1"/>
</dbReference>
<keyword evidence="4" id="KW-1133">Transmembrane helix</keyword>
<dbReference type="InterPro" id="IPR043504">
    <property type="entry name" value="Peptidase_S1_PA_chymotrypsin"/>
</dbReference>
<dbReference type="PRINTS" id="PR00834">
    <property type="entry name" value="PROTEASES2C"/>
</dbReference>
<gene>
    <name evidence="6" type="ORF">LOC71_03985</name>
</gene>
<protein>
    <submittedName>
        <fullName evidence="6">Trypsin-like peptidase domain-containing protein</fullName>
    </submittedName>
</protein>
<reference evidence="6" key="1">
    <citation type="submission" date="2021-11" db="EMBL/GenBank/DDBJ databases">
        <title>Genome sequence.</title>
        <authorList>
            <person name="Sun Q."/>
        </authorList>
    </citation>
    <scope>NUCLEOTIDE SEQUENCE</scope>
    <source>
        <strain evidence="6">JC740</strain>
    </source>
</reference>
<dbReference type="InterPro" id="IPR039382">
    <property type="entry name" value="DEGP1/8_PDZ_dom"/>
</dbReference>
<evidence type="ECO:0000256" key="1">
    <source>
        <dbReference type="ARBA" id="ARBA00010541"/>
    </source>
</evidence>
<keyword evidence="3" id="KW-0378">Hydrolase</keyword>
<dbReference type="InterPro" id="IPR001940">
    <property type="entry name" value="Peptidase_S1C"/>
</dbReference>
<dbReference type="Pfam" id="PF13365">
    <property type="entry name" value="Trypsin_2"/>
    <property type="match status" value="1"/>
</dbReference>
<comment type="similarity">
    <text evidence="1">Belongs to the peptidase S1C family.</text>
</comment>
<evidence type="ECO:0000313" key="7">
    <source>
        <dbReference type="Proteomes" id="UP001430306"/>
    </source>
</evidence>
<dbReference type="InterPro" id="IPR036034">
    <property type="entry name" value="PDZ_sf"/>
</dbReference>
<feature type="domain" description="PDZ" evidence="5">
    <location>
        <begin position="317"/>
        <end position="405"/>
    </location>
</feature>
<feature type="transmembrane region" description="Helical" evidence="4">
    <location>
        <begin position="9"/>
        <end position="29"/>
    </location>
</feature>
<dbReference type="Gene3D" id="2.40.10.10">
    <property type="entry name" value="Trypsin-like serine proteases"/>
    <property type="match status" value="2"/>
</dbReference>
<dbReference type="InterPro" id="IPR051201">
    <property type="entry name" value="Chloro_Bact_Ser_Proteases"/>
</dbReference>
<dbReference type="SUPFAM" id="SSF50494">
    <property type="entry name" value="Trypsin-like serine proteases"/>
    <property type="match status" value="1"/>
</dbReference>
<dbReference type="Proteomes" id="UP001430306">
    <property type="component" value="Unassembled WGS sequence"/>
</dbReference>
<dbReference type="Gene3D" id="2.30.42.10">
    <property type="match status" value="1"/>
</dbReference>
<name>A0ABS8NCZ3_9BACT</name>
<keyword evidence="4" id="KW-0472">Membrane</keyword>
<dbReference type="PANTHER" id="PTHR43343">
    <property type="entry name" value="PEPTIDASE S12"/>
    <property type="match status" value="1"/>
</dbReference>
<sequence length="418" mass="44302">MISSSTRSAIVVLVMMNVGLMCVVAVLLFRSPDAEGETSEKLESVASDDFRTRSLERPVPTGAVIETSGSMSDAQSPADLGKQVQVTSPSSGAVNLADSEARTIELFRVTSPSVVHITTSKVSRDFFSMNVQEIPQGSGTGFVWDKSGHIVTNNHVIQNADVAMVAFDDQTSFPAKLVGVAPDKDLAVLRIDAPAERLRPIPRGVSADLEVGRTALAIGNPFGLDQTLTTGVISALGREIKSDSGIPIKDVIQTDAAINPGNSGGPLLDRSGQLIGVNTAIYSPSGAYAGIGFAIPVDTVRWVVPELIEHGRIIRPGIAITVASDSMSKRFKLPPGVLILDVPERSMAAKAGLLPTRRTRFGDIVLGDIITKVDAMDVSSTSDLTLIFENYESGDTVSVTVLRQGREVQVPVELETLD</sequence>
<evidence type="ECO:0000313" key="6">
    <source>
        <dbReference type="EMBL" id="MCC9641421.1"/>
    </source>
</evidence>
<keyword evidence="2" id="KW-0645">Protease</keyword>
<accession>A0ABS8NCZ3</accession>
<dbReference type="SUPFAM" id="SSF50156">
    <property type="entry name" value="PDZ domain-like"/>
    <property type="match status" value="1"/>
</dbReference>
<dbReference type="Pfam" id="PF13180">
    <property type="entry name" value="PDZ_2"/>
    <property type="match status" value="1"/>
</dbReference>
<dbReference type="EMBL" id="JAJKFW010000006">
    <property type="protein sequence ID" value="MCC9641421.1"/>
    <property type="molecule type" value="Genomic_DNA"/>
</dbReference>